<dbReference type="PANTHER" id="PTHR33383:SF1">
    <property type="entry name" value="MEMBRANE PROTEIN INSERTION EFFICIENCY FACTOR-RELATED"/>
    <property type="match status" value="1"/>
</dbReference>
<dbReference type="SMART" id="SM01234">
    <property type="entry name" value="Haemolytic"/>
    <property type="match status" value="1"/>
</dbReference>
<dbReference type="GO" id="GO:0005886">
    <property type="term" value="C:plasma membrane"/>
    <property type="evidence" value="ECO:0007669"/>
    <property type="project" value="UniProtKB-SubCell"/>
</dbReference>
<evidence type="ECO:0000256" key="1">
    <source>
        <dbReference type="HAMAP-Rule" id="MF_00386"/>
    </source>
</evidence>
<dbReference type="Pfam" id="PF01809">
    <property type="entry name" value="YidD"/>
    <property type="match status" value="1"/>
</dbReference>
<dbReference type="HAMAP" id="MF_00386">
    <property type="entry name" value="UPF0161_YidD"/>
    <property type="match status" value="1"/>
</dbReference>
<dbReference type="PANTHER" id="PTHR33383">
    <property type="entry name" value="MEMBRANE PROTEIN INSERTION EFFICIENCY FACTOR-RELATED"/>
    <property type="match status" value="1"/>
</dbReference>
<keyword evidence="1" id="KW-0472">Membrane</keyword>
<dbReference type="AlphaFoldDB" id="A0A7C6EAN1"/>
<sequence length="78" mass="8977">MRNLIIFFIRSYQLLISPLLPGACRFYPSCSEYSIQAFRQYGIRQGLFLTVKRVLRCNPFCVGGYDPIPGPKEKRTNG</sequence>
<dbReference type="EMBL" id="DTLI01000099">
    <property type="protein sequence ID" value="HHS51995.1"/>
    <property type="molecule type" value="Genomic_DNA"/>
</dbReference>
<dbReference type="NCBIfam" id="TIGR00278">
    <property type="entry name" value="membrane protein insertion efficiency factor YidD"/>
    <property type="match status" value="1"/>
</dbReference>
<organism evidence="2">
    <name type="scientific">candidate division WOR-3 bacterium</name>
    <dbReference type="NCBI Taxonomy" id="2052148"/>
    <lineage>
        <taxon>Bacteria</taxon>
        <taxon>Bacteria division WOR-3</taxon>
    </lineage>
</organism>
<protein>
    <recommendedName>
        <fullName evidence="1">Putative membrane protein insertion efficiency factor</fullName>
    </recommendedName>
</protein>
<evidence type="ECO:0000313" key="2">
    <source>
        <dbReference type="EMBL" id="HHS51995.1"/>
    </source>
</evidence>
<comment type="similarity">
    <text evidence="1">Belongs to the UPF0161 family.</text>
</comment>
<comment type="function">
    <text evidence="1">Could be involved in insertion of integral membrane proteins into the membrane.</text>
</comment>
<accession>A0A7C6EAN1</accession>
<proteinExistence type="inferred from homology"/>
<dbReference type="InterPro" id="IPR002696">
    <property type="entry name" value="Membr_insert_effic_factor_YidD"/>
</dbReference>
<keyword evidence="1" id="KW-1003">Cell membrane</keyword>
<name>A0A7C6EAN1_UNCW3</name>
<gene>
    <name evidence="2" type="primary">yidD</name>
    <name evidence="2" type="ORF">ENW73_03875</name>
</gene>
<comment type="subcellular location">
    <subcellularLocation>
        <location evidence="1">Cell membrane</location>
        <topology evidence="1">Peripheral membrane protein</topology>
        <orientation evidence="1">Cytoplasmic side</orientation>
    </subcellularLocation>
</comment>
<comment type="caution">
    <text evidence="2">The sequence shown here is derived from an EMBL/GenBank/DDBJ whole genome shotgun (WGS) entry which is preliminary data.</text>
</comment>
<reference evidence="2" key="1">
    <citation type="journal article" date="2020" name="mSystems">
        <title>Genome- and Community-Level Interaction Insights into Carbon Utilization and Element Cycling Functions of Hydrothermarchaeota in Hydrothermal Sediment.</title>
        <authorList>
            <person name="Zhou Z."/>
            <person name="Liu Y."/>
            <person name="Xu W."/>
            <person name="Pan J."/>
            <person name="Luo Z.H."/>
            <person name="Li M."/>
        </authorList>
    </citation>
    <scope>NUCLEOTIDE SEQUENCE [LARGE SCALE GENOMIC DNA]</scope>
    <source>
        <strain evidence="2">SpSt-876</strain>
    </source>
</reference>